<dbReference type="EMBL" id="KQ087303">
    <property type="protein sequence ID" value="KLT38467.1"/>
    <property type="molecule type" value="Genomic_DNA"/>
</dbReference>
<dbReference type="Proteomes" id="UP000053611">
    <property type="component" value="Unassembled WGS sequence"/>
</dbReference>
<keyword evidence="2" id="KW-1133">Transmembrane helix</keyword>
<dbReference type="RefSeq" id="XP_018274958.1">
    <property type="nucleotide sequence ID" value="XM_018421048.1"/>
</dbReference>
<reference evidence="4 5" key="1">
    <citation type="submission" date="2015-03" db="EMBL/GenBank/DDBJ databases">
        <title>Genomics and transcriptomics of the oil-accumulating basidiomycete yeast T. oleaginosus allow insights into substrate utilization and the diverse evolutionary trajectories of mating systems in fungi.</title>
        <authorList>
            <consortium name="DOE Joint Genome Institute"/>
            <person name="Kourist R."/>
            <person name="Kracht O."/>
            <person name="Bracharz F."/>
            <person name="Lipzen A."/>
            <person name="Nolan M."/>
            <person name="Ohm R."/>
            <person name="Grigoriev I."/>
            <person name="Sun S."/>
            <person name="Heitman J."/>
            <person name="Bruck T."/>
            <person name="Nowrousian M."/>
        </authorList>
    </citation>
    <scope>NUCLEOTIDE SEQUENCE [LARGE SCALE GENOMIC DNA]</scope>
    <source>
        <strain evidence="4 5">IBC0246</strain>
    </source>
</reference>
<evidence type="ECO:0000259" key="3">
    <source>
        <dbReference type="Pfam" id="PF03168"/>
    </source>
</evidence>
<evidence type="ECO:0000256" key="2">
    <source>
        <dbReference type="SAM" id="Phobius"/>
    </source>
</evidence>
<organism evidence="4 5">
    <name type="scientific">Cutaneotrichosporon oleaginosum</name>
    <dbReference type="NCBI Taxonomy" id="879819"/>
    <lineage>
        <taxon>Eukaryota</taxon>
        <taxon>Fungi</taxon>
        <taxon>Dikarya</taxon>
        <taxon>Basidiomycota</taxon>
        <taxon>Agaricomycotina</taxon>
        <taxon>Tremellomycetes</taxon>
        <taxon>Trichosporonales</taxon>
        <taxon>Trichosporonaceae</taxon>
        <taxon>Cutaneotrichosporon</taxon>
    </lineage>
</organism>
<dbReference type="InterPro" id="IPR004864">
    <property type="entry name" value="LEA_2"/>
</dbReference>
<evidence type="ECO:0000256" key="1">
    <source>
        <dbReference type="SAM" id="MobiDB-lite"/>
    </source>
</evidence>
<protein>
    <recommendedName>
        <fullName evidence="3">Late embryogenesis abundant protein LEA-2 subgroup domain-containing protein</fullName>
    </recommendedName>
</protein>
<name>A0A0J0XBN6_9TREE</name>
<dbReference type="SUPFAM" id="SSF117070">
    <property type="entry name" value="LEA14-like"/>
    <property type="match status" value="1"/>
</dbReference>
<feature type="transmembrane region" description="Helical" evidence="2">
    <location>
        <begin position="117"/>
        <end position="140"/>
    </location>
</feature>
<feature type="compositionally biased region" description="Basic and acidic residues" evidence="1">
    <location>
        <begin position="21"/>
        <end position="37"/>
    </location>
</feature>
<proteinExistence type="predicted"/>
<accession>A0A0J0XBN6</accession>
<feature type="region of interest" description="Disordered" evidence="1">
    <location>
        <begin position="19"/>
        <end position="40"/>
    </location>
</feature>
<dbReference type="AlphaFoldDB" id="A0A0J0XBN6"/>
<dbReference type="GeneID" id="28981651"/>
<feature type="domain" description="Late embryogenesis abundant protein LEA-2 subgroup" evidence="3">
    <location>
        <begin position="174"/>
        <end position="265"/>
    </location>
</feature>
<keyword evidence="2" id="KW-0812">Transmembrane</keyword>
<dbReference type="Pfam" id="PF03168">
    <property type="entry name" value="LEA_2"/>
    <property type="match status" value="1"/>
</dbReference>
<dbReference type="OrthoDB" id="20273at2759"/>
<sequence>MSHNYNASYRDPYAEQGAEYLDDRGNPTAGPHDRDGEYYPQYNTYGAEKTTPADVDGNVGGTERLQPGRAHLGQPPISSFEAMGPPPRSTGILRMWRKDERGKQWTRGGGARSTGRLVVCCLTITILIIISVILTILMFVRPPSITLNETNVDATTAQFNLDEKKINLDIKLLISVRNPNWFGASFKRIEATIKYPGLDSQFGGGSIGKTDFGAYTESTFEFPLSLNYTAAADPNGVMINDLTRKCGLQGNQAAGKITIDYNLKLWLIILSATIAPTISGSTSFDCPSAN</sequence>
<keyword evidence="2" id="KW-0472">Membrane</keyword>
<evidence type="ECO:0000313" key="5">
    <source>
        <dbReference type="Proteomes" id="UP000053611"/>
    </source>
</evidence>
<dbReference type="STRING" id="879819.A0A0J0XBN6"/>
<evidence type="ECO:0000313" key="4">
    <source>
        <dbReference type="EMBL" id="KLT38467.1"/>
    </source>
</evidence>
<keyword evidence="5" id="KW-1185">Reference proteome</keyword>
<gene>
    <name evidence="4" type="ORF">CC85DRAFT_267101</name>
</gene>
<dbReference type="Gene3D" id="2.60.40.1820">
    <property type="match status" value="1"/>
</dbReference>